<reference evidence="2" key="1">
    <citation type="submission" date="2023-03" db="EMBL/GenBank/DDBJ databases">
        <title>Emydomyces testavorans Genome Sequence.</title>
        <authorList>
            <person name="Hoyer L."/>
        </authorList>
    </citation>
    <scope>NUCLEOTIDE SEQUENCE</scope>
    <source>
        <strain evidence="2">16-2883</strain>
    </source>
</reference>
<keyword evidence="3" id="KW-1185">Reference proteome</keyword>
<name>A0AAF0DCW8_9EURO</name>
<gene>
    <name evidence="2" type="ORF">PRK78_001133</name>
</gene>
<organism evidence="2 3">
    <name type="scientific">Emydomyces testavorans</name>
    <dbReference type="NCBI Taxonomy" id="2070801"/>
    <lineage>
        <taxon>Eukaryota</taxon>
        <taxon>Fungi</taxon>
        <taxon>Dikarya</taxon>
        <taxon>Ascomycota</taxon>
        <taxon>Pezizomycotina</taxon>
        <taxon>Eurotiomycetes</taxon>
        <taxon>Eurotiomycetidae</taxon>
        <taxon>Onygenales</taxon>
        <taxon>Nannizziopsiaceae</taxon>
        <taxon>Emydomyces</taxon>
    </lineage>
</organism>
<feature type="compositionally biased region" description="Low complexity" evidence="1">
    <location>
        <begin position="27"/>
        <end position="50"/>
    </location>
</feature>
<feature type="region of interest" description="Disordered" evidence="1">
    <location>
        <begin position="154"/>
        <end position="185"/>
    </location>
</feature>
<sequence>MTVEEKSELSETKSAQRLPPPALFLGPPSRNASNLSLPSNLLNPPQGPSSKASSIKETRTPSAREGISKGFGTGPELGSPFLSPSQSRNQAEVDAGDAVWQEMQSTLAEVELAAASGDHVFTAEHAKALEELRVKQLALAQAWVRSEVDEVVDGSASESGLGAAKGAESLRRPSTETEDRLPHKVLDEKTEKDILLARKRRQANDRYFERVNSSVLDVVAKLDEVANAMRTVERESKEIWSESESMPSATATSDG</sequence>
<dbReference type="EMBL" id="CP120627">
    <property type="protein sequence ID" value="WEW55700.1"/>
    <property type="molecule type" value="Genomic_DNA"/>
</dbReference>
<feature type="compositionally biased region" description="Basic and acidic residues" evidence="1">
    <location>
        <begin position="168"/>
        <end position="185"/>
    </location>
</feature>
<evidence type="ECO:0000313" key="3">
    <source>
        <dbReference type="Proteomes" id="UP001219355"/>
    </source>
</evidence>
<evidence type="ECO:0000256" key="1">
    <source>
        <dbReference type="SAM" id="MobiDB-lite"/>
    </source>
</evidence>
<feature type="compositionally biased region" description="Polar residues" evidence="1">
    <location>
        <begin position="242"/>
        <end position="255"/>
    </location>
</feature>
<accession>A0AAF0DCW8</accession>
<evidence type="ECO:0000313" key="2">
    <source>
        <dbReference type="EMBL" id="WEW55700.1"/>
    </source>
</evidence>
<dbReference type="AlphaFoldDB" id="A0AAF0DCW8"/>
<feature type="region of interest" description="Disordered" evidence="1">
    <location>
        <begin position="236"/>
        <end position="255"/>
    </location>
</feature>
<feature type="region of interest" description="Disordered" evidence="1">
    <location>
        <begin position="1"/>
        <end position="96"/>
    </location>
</feature>
<feature type="compositionally biased region" description="Basic and acidic residues" evidence="1">
    <location>
        <begin position="1"/>
        <end position="11"/>
    </location>
</feature>
<dbReference type="Pfam" id="PF17242">
    <property type="entry name" value="DUF5315"/>
    <property type="match status" value="1"/>
</dbReference>
<protein>
    <submittedName>
        <fullName evidence="2">Uncharacterized protein</fullName>
    </submittedName>
</protein>
<proteinExistence type="predicted"/>
<dbReference type="Proteomes" id="UP001219355">
    <property type="component" value="Chromosome 1"/>
</dbReference>